<dbReference type="PROSITE" id="PS50027">
    <property type="entry name" value="EGF_LAM_2"/>
    <property type="match status" value="2"/>
</dbReference>
<dbReference type="SMART" id="SM00643">
    <property type="entry name" value="C345C"/>
    <property type="match status" value="1"/>
</dbReference>
<dbReference type="FunFam" id="2.40.50.120:FF:000001">
    <property type="entry name" value="Netrin 1"/>
    <property type="match status" value="1"/>
</dbReference>
<dbReference type="GO" id="GO:0009887">
    <property type="term" value="P:animal organ morphogenesis"/>
    <property type="evidence" value="ECO:0007669"/>
    <property type="project" value="TreeGrafter"/>
</dbReference>
<dbReference type="InterPro" id="IPR050440">
    <property type="entry name" value="Laminin/Netrin_ECM"/>
</dbReference>
<dbReference type="PANTHER" id="PTHR10574">
    <property type="entry name" value="NETRIN/LAMININ-RELATED"/>
    <property type="match status" value="1"/>
</dbReference>
<feature type="disulfide bond" evidence="8">
    <location>
        <begin position="403"/>
        <end position="412"/>
    </location>
</feature>
<dbReference type="GO" id="GO:0005604">
    <property type="term" value="C:basement membrane"/>
    <property type="evidence" value="ECO:0007669"/>
    <property type="project" value="TreeGrafter"/>
</dbReference>
<dbReference type="PANTHER" id="PTHR10574:SF383">
    <property type="entry name" value="NETRIN 5"/>
    <property type="match status" value="1"/>
</dbReference>
<accession>A0A4W6E8I2</accession>
<organism evidence="14 15">
    <name type="scientific">Lates calcarifer</name>
    <name type="common">Barramundi</name>
    <name type="synonym">Holocentrus calcarifer</name>
    <dbReference type="NCBI Taxonomy" id="8187"/>
    <lineage>
        <taxon>Eukaryota</taxon>
        <taxon>Metazoa</taxon>
        <taxon>Chordata</taxon>
        <taxon>Craniata</taxon>
        <taxon>Vertebrata</taxon>
        <taxon>Euteleostomi</taxon>
        <taxon>Actinopterygii</taxon>
        <taxon>Neopterygii</taxon>
        <taxon>Teleostei</taxon>
        <taxon>Neoteleostei</taxon>
        <taxon>Acanthomorphata</taxon>
        <taxon>Carangaria</taxon>
        <taxon>Carangaria incertae sedis</taxon>
        <taxon>Centropomidae</taxon>
        <taxon>Lates</taxon>
    </lineage>
</organism>
<keyword evidence="6" id="KW-0325">Glycoprotein</keyword>
<dbReference type="FunFam" id="2.10.25.10:FF:000048">
    <property type="entry name" value="Netrin 3"/>
    <property type="match status" value="1"/>
</dbReference>
<feature type="domain" description="NTR" evidence="12">
    <location>
        <begin position="449"/>
        <end position="587"/>
    </location>
</feature>
<dbReference type="GeneTree" id="ENSGT00940000166316"/>
<reference evidence="14" key="2">
    <citation type="submission" date="2025-08" db="UniProtKB">
        <authorList>
            <consortium name="Ensembl"/>
        </authorList>
    </citation>
    <scope>IDENTIFICATION</scope>
</reference>
<reference evidence="15" key="1">
    <citation type="submission" date="2015-09" db="EMBL/GenBank/DDBJ databases">
        <authorList>
            <person name="Sai Rama Sridatta P."/>
        </authorList>
    </citation>
    <scope>NUCLEOTIDE SEQUENCE [LARGE SCALE GENOMIC DNA]</scope>
</reference>
<keyword evidence="15" id="KW-1185">Reference proteome</keyword>
<dbReference type="GO" id="GO:0008045">
    <property type="term" value="P:motor neuron axon guidance"/>
    <property type="evidence" value="ECO:0007669"/>
    <property type="project" value="TreeGrafter"/>
</dbReference>
<dbReference type="GO" id="GO:0005576">
    <property type="term" value="C:extracellular region"/>
    <property type="evidence" value="ECO:0007669"/>
    <property type="project" value="UniProtKB-SubCell"/>
</dbReference>
<evidence type="ECO:0000256" key="8">
    <source>
        <dbReference type="PROSITE-ProRule" id="PRU00460"/>
    </source>
</evidence>
<dbReference type="Gene3D" id="2.10.25.10">
    <property type="entry name" value="Laminin"/>
    <property type="match status" value="2"/>
</dbReference>
<protein>
    <submittedName>
        <fullName evidence="14">Netrin 5</fullName>
    </submittedName>
</protein>
<feature type="disulfide bond" evidence="8">
    <location>
        <begin position="382"/>
        <end position="394"/>
    </location>
</feature>
<dbReference type="Gene3D" id="2.40.50.120">
    <property type="match status" value="1"/>
</dbReference>
<dbReference type="InterPro" id="IPR001134">
    <property type="entry name" value="Netrin_domain"/>
</dbReference>
<dbReference type="InterPro" id="IPR056863">
    <property type="entry name" value="LMN_ATRN_NET-like_EGF"/>
</dbReference>
<feature type="signal peptide" evidence="10">
    <location>
        <begin position="1"/>
        <end position="31"/>
    </location>
</feature>
<dbReference type="STRING" id="8187.ENSLCAP00010034918"/>
<feature type="region of interest" description="Disordered" evidence="9">
    <location>
        <begin position="575"/>
        <end position="670"/>
    </location>
</feature>
<evidence type="ECO:0000256" key="7">
    <source>
        <dbReference type="ARBA" id="ARBA00023292"/>
    </source>
</evidence>
<evidence type="ECO:0000256" key="2">
    <source>
        <dbReference type="ARBA" id="ARBA00022525"/>
    </source>
</evidence>
<reference evidence="14" key="3">
    <citation type="submission" date="2025-09" db="UniProtKB">
        <authorList>
            <consortium name="Ensembl"/>
        </authorList>
    </citation>
    <scope>IDENTIFICATION</scope>
</reference>
<dbReference type="GO" id="GO:0009888">
    <property type="term" value="P:tissue development"/>
    <property type="evidence" value="ECO:0007669"/>
    <property type="project" value="TreeGrafter"/>
</dbReference>
<evidence type="ECO:0000256" key="4">
    <source>
        <dbReference type="ARBA" id="ARBA00022737"/>
    </source>
</evidence>
<dbReference type="Pfam" id="PF24973">
    <property type="entry name" value="EGF_LMN_ATRN"/>
    <property type="match status" value="2"/>
</dbReference>
<feature type="chain" id="PRO_5021424140" evidence="10">
    <location>
        <begin position="32"/>
        <end position="670"/>
    </location>
</feature>
<feature type="domain" description="Laminin N-terminal" evidence="13">
    <location>
        <begin position="53"/>
        <end position="262"/>
    </location>
</feature>
<evidence type="ECO:0000259" key="12">
    <source>
        <dbReference type="PROSITE" id="PS50189"/>
    </source>
</evidence>
<feature type="compositionally biased region" description="Low complexity" evidence="9">
    <location>
        <begin position="650"/>
        <end position="661"/>
    </location>
</feature>
<dbReference type="GO" id="GO:0016358">
    <property type="term" value="P:dendrite development"/>
    <property type="evidence" value="ECO:0007669"/>
    <property type="project" value="TreeGrafter"/>
</dbReference>
<feature type="disulfide bond" evidence="8">
    <location>
        <begin position="384"/>
        <end position="401"/>
    </location>
</feature>
<keyword evidence="2" id="KW-0964">Secreted</keyword>
<dbReference type="CDD" id="cd00055">
    <property type="entry name" value="EGF_Lam"/>
    <property type="match status" value="3"/>
</dbReference>
<feature type="domain" description="Laminin EGF-like" evidence="11">
    <location>
        <begin position="319"/>
        <end position="381"/>
    </location>
</feature>
<evidence type="ECO:0000256" key="6">
    <source>
        <dbReference type="ARBA" id="ARBA00023180"/>
    </source>
</evidence>
<comment type="subcellular location">
    <subcellularLocation>
        <location evidence="1">Secreted</location>
    </subcellularLocation>
</comment>
<dbReference type="PROSITE" id="PS51117">
    <property type="entry name" value="LAMININ_NTER"/>
    <property type="match status" value="1"/>
</dbReference>
<dbReference type="Proteomes" id="UP000314980">
    <property type="component" value="Unassembled WGS sequence"/>
</dbReference>
<feature type="domain" description="Laminin EGF-like" evidence="11">
    <location>
        <begin position="382"/>
        <end position="431"/>
    </location>
</feature>
<dbReference type="InterPro" id="IPR008211">
    <property type="entry name" value="Laminin_N"/>
</dbReference>
<dbReference type="SUPFAM" id="SSF50242">
    <property type="entry name" value="TIMP-like"/>
    <property type="match status" value="1"/>
</dbReference>
<dbReference type="CDD" id="cd03579">
    <property type="entry name" value="NTR_netrin-1_like"/>
    <property type="match status" value="1"/>
</dbReference>
<dbReference type="PROSITE" id="PS01248">
    <property type="entry name" value="EGF_LAM_1"/>
    <property type="match status" value="1"/>
</dbReference>
<feature type="compositionally biased region" description="Polar residues" evidence="9">
    <location>
        <begin position="620"/>
        <end position="635"/>
    </location>
</feature>
<keyword evidence="7 8" id="KW-0424">Laminin EGF-like domain</keyword>
<dbReference type="PROSITE" id="PS50189">
    <property type="entry name" value="NTR"/>
    <property type="match status" value="1"/>
</dbReference>
<evidence type="ECO:0000313" key="15">
    <source>
        <dbReference type="Proteomes" id="UP000314980"/>
    </source>
</evidence>
<dbReference type="AlphaFoldDB" id="A0A4W6E8I2"/>
<evidence type="ECO:0000313" key="14">
    <source>
        <dbReference type="Ensembl" id="ENSLCAP00010034918.1"/>
    </source>
</evidence>
<dbReference type="FunFam" id="2.60.120.260:FF:000217">
    <property type="entry name" value="Netrin 5"/>
    <property type="match status" value="1"/>
</dbReference>
<feature type="disulfide bond" evidence="8">
    <location>
        <begin position="349"/>
        <end position="358"/>
    </location>
</feature>
<evidence type="ECO:0000259" key="13">
    <source>
        <dbReference type="PROSITE" id="PS51117"/>
    </source>
</evidence>
<dbReference type="Pfam" id="PF01759">
    <property type="entry name" value="NTR"/>
    <property type="match status" value="1"/>
</dbReference>
<evidence type="ECO:0000256" key="9">
    <source>
        <dbReference type="SAM" id="MobiDB-lite"/>
    </source>
</evidence>
<keyword evidence="5 8" id="KW-1015">Disulfide bond</keyword>
<dbReference type="Pfam" id="PF00055">
    <property type="entry name" value="Laminin_N"/>
    <property type="match status" value="1"/>
</dbReference>
<evidence type="ECO:0000256" key="10">
    <source>
        <dbReference type="SAM" id="SignalP"/>
    </source>
</evidence>
<sequence length="670" mass="74614">MFLPFSPLLSTSLLPVFLLLLLFLPPSLVSSSLSYTPLSWTSPHDPCYHLDGRSRHCLSEFINAAYGVPVNASHSLPGPDNDSNITTLTDLHNPHNLTCWMAQRGTDTGKWVLTVPLGRRFEITYISLQFCHQGEPSDPISISILKSMDFGRTWKPMQHYSSNCLENFGLPSQTVAQTRHQETEALCSDPRPLQKQRGGMVLAFSTLDGRPSSPDFDHSPTLQDWVTATDIRVVFHQLATPSAFISPVRPPLALSDLQVGGRCKCNGHASRCRRDDTGRAVCVCEHHTAGPDCDVCEDFYFDRPWHRATPTHPNPCVACECNGHSNKCRFSMEVFQQSGRRSGGVCQKCRHHTAGRHCQYCQNGYTRNHSKPLNHRKACQPCQCHPLGAVGHWCNQTSGQCLCREGVTGLRCNRCAPGYKQGKSPLRPCIRKFTHPLPPPNTTTSNTECVSYCQPSQVKVRMNLETYCLKDYGGCHVLKVQVRGMERSGPWWQFSISVQTVFRTGSTSRVRRGSHSLWVPDRDLGCGCPALHVGRTYLLIGAEEGERGWGPEESRLVADRSTLALQWREHWSPKLRGFRGQDKRGRCPPKSPNNQHHREHSKPQTGYVPPHLLIEKDTDGVNTHSANVDKTQSSVKLPHTHPHAESKVKSTAATPSPTTPALVCSTLGPE</sequence>
<dbReference type="InParanoid" id="A0A4W6E8I2"/>
<dbReference type="SMART" id="SM00180">
    <property type="entry name" value="EGF_Lam"/>
    <property type="match status" value="3"/>
</dbReference>
<dbReference type="Pfam" id="PF00053">
    <property type="entry name" value="EGF_laminin"/>
    <property type="match status" value="1"/>
</dbReference>
<dbReference type="Gene3D" id="2.60.120.260">
    <property type="entry name" value="Galactose-binding domain-like"/>
    <property type="match status" value="1"/>
</dbReference>
<name>A0A4W6E8I2_LATCA</name>
<dbReference type="Ensembl" id="ENSLCAT00010035735.1">
    <property type="protein sequence ID" value="ENSLCAP00010034918.1"/>
    <property type="gene ID" value="ENSLCAG00010016381.1"/>
</dbReference>
<dbReference type="SMART" id="SM00136">
    <property type="entry name" value="LamNT"/>
    <property type="match status" value="1"/>
</dbReference>
<dbReference type="InterPro" id="IPR002049">
    <property type="entry name" value="LE_dom"/>
</dbReference>
<evidence type="ECO:0000259" key="11">
    <source>
        <dbReference type="PROSITE" id="PS50027"/>
    </source>
</evidence>
<dbReference type="SUPFAM" id="SSF57196">
    <property type="entry name" value="EGF/Laminin"/>
    <property type="match status" value="3"/>
</dbReference>
<keyword evidence="4" id="KW-0677">Repeat</keyword>
<evidence type="ECO:0000256" key="3">
    <source>
        <dbReference type="ARBA" id="ARBA00022729"/>
    </source>
</evidence>
<proteinExistence type="predicted"/>
<evidence type="ECO:0000256" key="5">
    <source>
        <dbReference type="ARBA" id="ARBA00023157"/>
    </source>
</evidence>
<dbReference type="FunFam" id="2.10.25.10:FF:000081">
    <property type="entry name" value="Netrin 1"/>
    <property type="match status" value="1"/>
</dbReference>
<dbReference type="InterPro" id="IPR008993">
    <property type="entry name" value="TIMP-like_OB-fold"/>
</dbReference>
<evidence type="ECO:0000256" key="1">
    <source>
        <dbReference type="ARBA" id="ARBA00004613"/>
    </source>
</evidence>
<keyword evidence="3 10" id="KW-0732">Signal</keyword>
<comment type="caution">
    <text evidence="8">Lacks conserved residue(s) required for the propagation of feature annotation.</text>
</comment>
<dbReference type="InterPro" id="IPR018933">
    <property type="entry name" value="Netrin_module_non-TIMP"/>
</dbReference>
<feature type="disulfide bond" evidence="8">
    <location>
        <begin position="415"/>
        <end position="429"/>
    </location>
</feature>